<accession>A0A1F6AQB9</accession>
<feature type="domain" description="GIY-YIG" evidence="6">
    <location>
        <begin position="13"/>
        <end position="92"/>
    </location>
</feature>
<evidence type="ECO:0000256" key="1">
    <source>
        <dbReference type="ARBA" id="ARBA00022490"/>
    </source>
</evidence>
<reference evidence="8 9" key="1">
    <citation type="journal article" date="2016" name="Nat. Commun.">
        <title>Thousands of microbial genomes shed light on interconnected biogeochemical processes in an aquifer system.</title>
        <authorList>
            <person name="Anantharaman K."/>
            <person name="Brown C.T."/>
            <person name="Hug L.A."/>
            <person name="Sharon I."/>
            <person name="Castelle C.J."/>
            <person name="Probst A.J."/>
            <person name="Thomas B.C."/>
            <person name="Singh A."/>
            <person name="Wilkins M.J."/>
            <person name="Karaoz U."/>
            <person name="Brodie E.L."/>
            <person name="Williams K.H."/>
            <person name="Hubbard S.S."/>
            <person name="Banfield J.F."/>
        </authorList>
    </citation>
    <scope>NUCLEOTIDE SEQUENCE [LARGE SCALE GENOMIC DNA]</scope>
</reference>
<dbReference type="InterPro" id="IPR038476">
    <property type="entry name" value="UvrC_RNase_H_dom_sf"/>
</dbReference>
<dbReference type="EMBL" id="MFJR01000007">
    <property type="protein sequence ID" value="OGG26886.1"/>
    <property type="molecule type" value="Genomic_DNA"/>
</dbReference>
<evidence type="ECO:0000259" key="7">
    <source>
        <dbReference type="PROSITE" id="PS50165"/>
    </source>
</evidence>
<evidence type="ECO:0008006" key="10">
    <source>
        <dbReference type="Google" id="ProtNLM"/>
    </source>
</evidence>
<dbReference type="SMART" id="SM00465">
    <property type="entry name" value="GIYc"/>
    <property type="match status" value="1"/>
</dbReference>
<dbReference type="PROSITE" id="PS50165">
    <property type="entry name" value="UVRC"/>
    <property type="match status" value="1"/>
</dbReference>
<keyword evidence="3" id="KW-0228">DNA excision</keyword>
<evidence type="ECO:0000256" key="2">
    <source>
        <dbReference type="ARBA" id="ARBA00022763"/>
    </source>
</evidence>
<feature type="domain" description="UvrC family homology region profile" evidence="7">
    <location>
        <begin position="255"/>
        <end position="363"/>
    </location>
</feature>
<sequence length="432" mass="51251">MIYDRETIHLIPETPGVYLYLDNKNKIIYVGKASNLKKRVSSYFYKKSLFDQKTKHLILSLNKIEIIEVANEFEALILEANLIRKHLPKYNIICRDDRHYLYITISKEEYPRVILSRKKGNFGPFPSHRVVCDLLRIIRSIIPFCTQNSKYVNPCFYTHLGLCKPCPAVIRQKVGEEHKKLKNLYLKNIKQIRSLLSGKIMPLQSVLFEEMYKLSLKEKYEGAIHFRNRLNNLDYLINRYRSPEKYLENPQLIEEDRKKEIDDLYQILLLYYRDLIPLHRIECYDISNITGKYSVGSMVTFINGKPDKQFYRRFKVKIDGKVNDFAMLKEIILRRLKHYEWPYPNLIILDGGKPQLLAVCKIFHDQKQLFPVIGLAKRLEEIVIPEGKSFLKIILPQNSPALHLVQRLRDEAHRFAHKYHQVLRLKHLFSFS</sequence>
<evidence type="ECO:0000313" key="8">
    <source>
        <dbReference type="EMBL" id="OGG26886.1"/>
    </source>
</evidence>
<dbReference type="InterPro" id="IPR050066">
    <property type="entry name" value="UvrABC_protein_C"/>
</dbReference>
<organism evidence="8 9">
    <name type="scientific">Candidatus Gottesmanbacteria bacterium RIFCSPLOWO2_01_FULL_39_12b</name>
    <dbReference type="NCBI Taxonomy" id="1798388"/>
    <lineage>
        <taxon>Bacteria</taxon>
        <taxon>Candidatus Gottesmaniibacteriota</taxon>
    </lineage>
</organism>
<dbReference type="PROSITE" id="PS50164">
    <property type="entry name" value="GIY_YIG"/>
    <property type="match status" value="1"/>
</dbReference>
<evidence type="ECO:0000256" key="4">
    <source>
        <dbReference type="ARBA" id="ARBA00022881"/>
    </source>
</evidence>
<dbReference type="Proteomes" id="UP000176609">
    <property type="component" value="Unassembled WGS sequence"/>
</dbReference>
<dbReference type="SUPFAM" id="SSF82771">
    <property type="entry name" value="GIY-YIG endonuclease"/>
    <property type="match status" value="1"/>
</dbReference>
<dbReference type="InterPro" id="IPR001162">
    <property type="entry name" value="UvrC_RNase_H_dom"/>
</dbReference>
<dbReference type="InterPro" id="IPR000305">
    <property type="entry name" value="GIY-YIG_endonuc"/>
</dbReference>
<dbReference type="InterPro" id="IPR047296">
    <property type="entry name" value="GIY-YIG_UvrC_Cho"/>
</dbReference>
<evidence type="ECO:0000256" key="5">
    <source>
        <dbReference type="ARBA" id="ARBA00023204"/>
    </source>
</evidence>
<keyword evidence="1" id="KW-0963">Cytoplasm</keyword>
<dbReference type="FunFam" id="3.40.1440.10:FF:000001">
    <property type="entry name" value="UvrABC system protein C"/>
    <property type="match status" value="1"/>
</dbReference>
<dbReference type="AlphaFoldDB" id="A0A1F6AQB9"/>
<proteinExistence type="predicted"/>
<dbReference type="Pfam" id="PF01541">
    <property type="entry name" value="GIY-YIG"/>
    <property type="match status" value="1"/>
</dbReference>
<evidence type="ECO:0000313" key="9">
    <source>
        <dbReference type="Proteomes" id="UP000176609"/>
    </source>
</evidence>
<keyword evidence="5" id="KW-0234">DNA repair</keyword>
<keyword evidence="2" id="KW-0227">DNA damage</keyword>
<name>A0A1F6AQB9_9BACT</name>
<keyword evidence="4" id="KW-0267">Excision nuclease</keyword>
<dbReference type="GO" id="GO:0009380">
    <property type="term" value="C:excinuclease repair complex"/>
    <property type="evidence" value="ECO:0007669"/>
    <property type="project" value="TreeGrafter"/>
</dbReference>
<gene>
    <name evidence="8" type="ORF">A2960_01870</name>
</gene>
<dbReference type="PANTHER" id="PTHR30562">
    <property type="entry name" value="UVRC/OXIDOREDUCTASE"/>
    <property type="match status" value="1"/>
</dbReference>
<dbReference type="PANTHER" id="PTHR30562:SF1">
    <property type="entry name" value="UVRABC SYSTEM PROTEIN C"/>
    <property type="match status" value="1"/>
</dbReference>
<dbReference type="CDD" id="cd10434">
    <property type="entry name" value="GIY-YIG_UvrC_Cho"/>
    <property type="match status" value="1"/>
</dbReference>
<comment type="caution">
    <text evidence="8">The sequence shown here is derived from an EMBL/GenBank/DDBJ whole genome shotgun (WGS) entry which is preliminary data.</text>
</comment>
<dbReference type="Pfam" id="PF08459">
    <property type="entry name" value="UvrC_RNaseH_dom"/>
    <property type="match status" value="1"/>
</dbReference>
<dbReference type="GO" id="GO:0009381">
    <property type="term" value="F:excinuclease ABC activity"/>
    <property type="evidence" value="ECO:0007669"/>
    <property type="project" value="InterPro"/>
</dbReference>
<dbReference type="GO" id="GO:0006289">
    <property type="term" value="P:nucleotide-excision repair"/>
    <property type="evidence" value="ECO:0007669"/>
    <property type="project" value="InterPro"/>
</dbReference>
<dbReference type="InterPro" id="IPR035901">
    <property type="entry name" value="GIY-YIG_endonuc_sf"/>
</dbReference>
<dbReference type="Gene3D" id="3.40.1440.10">
    <property type="entry name" value="GIY-YIG endonuclease"/>
    <property type="match status" value="1"/>
</dbReference>
<evidence type="ECO:0000259" key="6">
    <source>
        <dbReference type="PROSITE" id="PS50164"/>
    </source>
</evidence>
<evidence type="ECO:0000256" key="3">
    <source>
        <dbReference type="ARBA" id="ARBA00022769"/>
    </source>
</evidence>
<dbReference type="Gene3D" id="3.30.420.340">
    <property type="entry name" value="UvrC, RNAse H endonuclease domain"/>
    <property type="match status" value="1"/>
</dbReference>
<protein>
    <recommendedName>
        <fullName evidence="10">Excinuclease ABC subunit C</fullName>
    </recommendedName>
</protein>